<dbReference type="Proteomes" id="UP000198307">
    <property type="component" value="Unassembled WGS sequence"/>
</dbReference>
<keyword evidence="2" id="KW-0732">Signal</keyword>
<organism evidence="3 4">
    <name type="scientific">Paracoccus seriniphilus</name>
    <dbReference type="NCBI Taxonomy" id="184748"/>
    <lineage>
        <taxon>Bacteria</taxon>
        <taxon>Pseudomonadati</taxon>
        <taxon>Pseudomonadota</taxon>
        <taxon>Alphaproteobacteria</taxon>
        <taxon>Rhodobacterales</taxon>
        <taxon>Paracoccaceae</taxon>
        <taxon>Paracoccus</taxon>
    </lineage>
</organism>
<dbReference type="GO" id="GO:0051082">
    <property type="term" value="F:unfolded protein binding"/>
    <property type="evidence" value="ECO:0007669"/>
    <property type="project" value="InterPro"/>
</dbReference>
<evidence type="ECO:0000313" key="4">
    <source>
        <dbReference type="Proteomes" id="UP000198307"/>
    </source>
</evidence>
<evidence type="ECO:0000313" key="3">
    <source>
        <dbReference type="EMBL" id="SNT72708.1"/>
    </source>
</evidence>
<evidence type="ECO:0000256" key="1">
    <source>
        <dbReference type="SAM" id="MobiDB-lite"/>
    </source>
</evidence>
<gene>
    <name evidence="3" type="ORF">SAMN05444959_103206</name>
</gene>
<feature type="signal peptide" evidence="2">
    <location>
        <begin position="1"/>
        <end position="23"/>
    </location>
</feature>
<dbReference type="SMART" id="SM00935">
    <property type="entry name" value="OmpH"/>
    <property type="match status" value="1"/>
</dbReference>
<dbReference type="SUPFAM" id="SSF111384">
    <property type="entry name" value="OmpH-like"/>
    <property type="match status" value="1"/>
</dbReference>
<feature type="region of interest" description="Disordered" evidence="1">
    <location>
        <begin position="210"/>
        <end position="231"/>
    </location>
</feature>
<dbReference type="AlphaFoldDB" id="A0A239PRD7"/>
<evidence type="ECO:0000256" key="2">
    <source>
        <dbReference type="SAM" id="SignalP"/>
    </source>
</evidence>
<protein>
    <submittedName>
        <fullName evidence="3">Periplasmic chaperone for outer membrane proteins Skp</fullName>
    </submittedName>
</protein>
<sequence>MQSRTICTGLAFCLFWGVSPVWAQQDDMSSAVSDLGSTTSEATVDSEDHAALPTRTIEAKGKAVGNAPILTVNQERLYEDSAWGQRAQRELARKGGEIAEENDRIAAQLSAEEAELTQKRAALAPAEFRKLAEAFDARATSIRRERAQMVQRLNAEAEADRAAFFQAALQVMGEVMQERGAVAVLDRRTVFVSLDAIDITTDLIERLNMRIGDGSRPDEAPTPDAATQSDN</sequence>
<feature type="chain" id="PRO_5012828354" evidence="2">
    <location>
        <begin position="24"/>
        <end position="231"/>
    </location>
</feature>
<dbReference type="Pfam" id="PF03938">
    <property type="entry name" value="OmpH"/>
    <property type="match status" value="1"/>
</dbReference>
<proteinExistence type="predicted"/>
<reference evidence="3 4" key="1">
    <citation type="submission" date="2017-07" db="EMBL/GenBank/DDBJ databases">
        <authorList>
            <person name="Sun Z.S."/>
            <person name="Albrecht U."/>
            <person name="Echele G."/>
            <person name="Lee C.C."/>
        </authorList>
    </citation>
    <scope>NUCLEOTIDE SEQUENCE [LARGE SCALE GENOMIC DNA]</scope>
    <source>
        <strain evidence="3 4">DSM 14827</strain>
    </source>
</reference>
<accession>A0A239PRD7</accession>
<dbReference type="InterPro" id="IPR024930">
    <property type="entry name" value="Skp_dom_sf"/>
</dbReference>
<feature type="compositionally biased region" description="Basic and acidic residues" evidence="1">
    <location>
        <begin position="210"/>
        <end position="219"/>
    </location>
</feature>
<dbReference type="InterPro" id="IPR005632">
    <property type="entry name" value="Chaperone_Skp"/>
</dbReference>
<keyword evidence="4" id="KW-1185">Reference proteome</keyword>
<dbReference type="Gene3D" id="3.30.910.20">
    <property type="entry name" value="Skp domain"/>
    <property type="match status" value="1"/>
</dbReference>
<name>A0A239PRD7_9RHOB</name>
<dbReference type="EMBL" id="FZQB01000003">
    <property type="protein sequence ID" value="SNT72708.1"/>
    <property type="molecule type" value="Genomic_DNA"/>
</dbReference>
<dbReference type="OrthoDB" id="7868372at2"/>